<evidence type="ECO:0000313" key="2">
    <source>
        <dbReference type="EMBL" id="EIW82120.1"/>
    </source>
</evidence>
<evidence type="ECO:0000256" key="1">
    <source>
        <dbReference type="SAM" id="MobiDB-lite"/>
    </source>
</evidence>
<reference evidence="3" key="1">
    <citation type="journal article" date="2012" name="Science">
        <title>The Paleozoic origin of enzymatic lignin decomposition reconstructed from 31 fungal genomes.</title>
        <authorList>
            <person name="Floudas D."/>
            <person name="Binder M."/>
            <person name="Riley R."/>
            <person name="Barry K."/>
            <person name="Blanchette R.A."/>
            <person name="Henrissat B."/>
            <person name="Martinez A.T."/>
            <person name="Otillar R."/>
            <person name="Spatafora J.W."/>
            <person name="Yadav J.S."/>
            <person name="Aerts A."/>
            <person name="Benoit I."/>
            <person name="Boyd A."/>
            <person name="Carlson A."/>
            <person name="Copeland A."/>
            <person name="Coutinho P.M."/>
            <person name="de Vries R.P."/>
            <person name="Ferreira P."/>
            <person name="Findley K."/>
            <person name="Foster B."/>
            <person name="Gaskell J."/>
            <person name="Glotzer D."/>
            <person name="Gorecki P."/>
            <person name="Heitman J."/>
            <person name="Hesse C."/>
            <person name="Hori C."/>
            <person name="Igarashi K."/>
            <person name="Jurgens J.A."/>
            <person name="Kallen N."/>
            <person name="Kersten P."/>
            <person name="Kohler A."/>
            <person name="Kuees U."/>
            <person name="Kumar T.K.A."/>
            <person name="Kuo A."/>
            <person name="LaButti K."/>
            <person name="Larrondo L.F."/>
            <person name="Lindquist E."/>
            <person name="Ling A."/>
            <person name="Lombard V."/>
            <person name="Lucas S."/>
            <person name="Lundell T."/>
            <person name="Martin R."/>
            <person name="McLaughlin D.J."/>
            <person name="Morgenstern I."/>
            <person name="Morin E."/>
            <person name="Murat C."/>
            <person name="Nagy L.G."/>
            <person name="Nolan M."/>
            <person name="Ohm R.A."/>
            <person name="Patyshakuliyeva A."/>
            <person name="Rokas A."/>
            <person name="Ruiz-Duenas F.J."/>
            <person name="Sabat G."/>
            <person name="Salamov A."/>
            <person name="Samejima M."/>
            <person name="Schmutz J."/>
            <person name="Slot J.C."/>
            <person name="St John F."/>
            <person name="Stenlid J."/>
            <person name="Sun H."/>
            <person name="Sun S."/>
            <person name="Syed K."/>
            <person name="Tsang A."/>
            <person name="Wiebenga A."/>
            <person name="Young D."/>
            <person name="Pisabarro A."/>
            <person name="Eastwood D.C."/>
            <person name="Martin F."/>
            <person name="Cullen D."/>
            <person name="Grigoriev I.V."/>
            <person name="Hibbett D.S."/>
        </authorList>
    </citation>
    <scope>NUCLEOTIDE SEQUENCE [LARGE SCALE GENOMIC DNA]</scope>
    <source>
        <strain evidence="3">RWD-64-598 SS2</strain>
    </source>
</reference>
<evidence type="ECO:0000313" key="3">
    <source>
        <dbReference type="Proteomes" id="UP000053558"/>
    </source>
</evidence>
<proteinExistence type="predicted"/>
<feature type="region of interest" description="Disordered" evidence="1">
    <location>
        <begin position="338"/>
        <end position="363"/>
    </location>
</feature>
<sequence>MSERKLSLPAFLKVLTSHDVPVSTAMAVAGKIYKQFNTAESLSTLTEPQLVSCGIDDKDLRRQILMAVTKAGFIVKRTGREPATSISTGQTEAADTVQAAITPRKRTRKRDDGLNRYLPERPDDEAASYGSLEFNEELDEQTLASKATVINRAPLMTAWAMVVAERLGFQREEALSIASAYTEMNAISKGVSIGVFKTSKKEEMERYEGGAQPYIDLMGRRPLYQTRSEQWRALINASPALPSEAFSYISRSFRQTTSHMVGALRLLAESYPPKILNERGFALYADFRPTAEGWGARGEVKCEKILSLRRKLERVPAKTSIASVQDVVKIGDVESLARGADHNTDPKEGDRETCEPEQKKQRTLTVEEYEAMLDEDLTFNNADLP</sequence>
<feature type="region of interest" description="Disordered" evidence="1">
    <location>
        <begin position="104"/>
        <end position="128"/>
    </location>
</feature>
<accession>A0A5M3MSP7</accession>
<feature type="compositionally biased region" description="Basic and acidic residues" evidence="1">
    <location>
        <begin position="109"/>
        <end position="121"/>
    </location>
</feature>
<dbReference type="OrthoDB" id="514070at2759"/>
<protein>
    <submittedName>
        <fullName evidence="2">Uncharacterized protein</fullName>
    </submittedName>
</protein>
<dbReference type="KEGG" id="cput:CONPUDRAFT_102921"/>
<keyword evidence="3" id="KW-1185">Reference proteome</keyword>
<dbReference type="RefSeq" id="XP_007767902.1">
    <property type="nucleotide sequence ID" value="XM_007769712.1"/>
</dbReference>
<dbReference type="AlphaFoldDB" id="A0A5M3MSP7"/>
<dbReference type="GeneID" id="19198388"/>
<organism evidence="2 3">
    <name type="scientific">Coniophora puteana (strain RWD-64-598)</name>
    <name type="common">Brown rot fungus</name>
    <dbReference type="NCBI Taxonomy" id="741705"/>
    <lineage>
        <taxon>Eukaryota</taxon>
        <taxon>Fungi</taxon>
        <taxon>Dikarya</taxon>
        <taxon>Basidiomycota</taxon>
        <taxon>Agaricomycotina</taxon>
        <taxon>Agaricomycetes</taxon>
        <taxon>Agaricomycetidae</taxon>
        <taxon>Boletales</taxon>
        <taxon>Coniophorineae</taxon>
        <taxon>Coniophoraceae</taxon>
        <taxon>Coniophora</taxon>
    </lineage>
</organism>
<comment type="caution">
    <text evidence="2">The sequence shown here is derived from an EMBL/GenBank/DDBJ whole genome shotgun (WGS) entry which is preliminary data.</text>
</comment>
<feature type="compositionally biased region" description="Basic and acidic residues" evidence="1">
    <location>
        <begin position="339"/>
        <end position="360"/>
    </location>
</feature>
<dbReference type="EMBL" id="JH711577">
    <property type="protein sequence ID" value="EIW82120.1"/>
    <property type="molecule type" value="Genomic_DNA"/>
</dbReference>
<name>A0A5M3MSP7_CONPW</name>
<dbReference type="OMA" id="IMMAWAF"/>
<dbReference type="Proteomes" id="UP000053558">
    <property type="component" value="Unassembled WGS sequence"/>
</dbReference>
<gene>
    <name evidence="2" type="ORF">CONPUDRAFT_102921</name>
</gene>